<feature type="compositionally biased region" description="Basic residues" evidence="1">
    <location>
        <begin position="149"/>
        <end position="161"/>
    </location>
</feature>
<dbReference type="GO" id="GO:0035869">
    <property type="term" value="C:ciliary transition zone"/>
    <property type="evidence" value="ECO:0007669"/>
    <property type="project" value="TreeGrafter"/>
</dbReference>
<dbReference type="EMBL" id="SRMA01026247">
    <property type="protein sequence ID" value="TRY86046.1"/>
    <property type="molecule type" value="Genomic_DNA"/>
</dbReference>
<dbReference type="PANTHER" id="PTHR31022">
    <property type="entry name" value="CENTRIOLE, CILIA AND SPINDLE-ASSOCIATED PROTEIN"/>
    <property type="match status" value="1"/>
</dbReference>
<feature type="region of interest" description="Disordered" evidence="1">
    <location>
        <begin position="71"/>
        <end position="173"/>
    </location>
</feature>
<protein>
    <recommendedName>
        <fullName evidence="4">Centriole, cilia and spindle-associated protein</fullName>
    </recommendedName>
</protein>
<name>A0A553Q7Y7_9TELE</name>
<evidence type="ECO:0008006" key="4">
    <source>
        <dbReference type="Google" id="ProtNLM"/>
    </source>
</evidence>
<dbReference type="GO" id="GO:1901673">
    <property type="term" value="P:regulation of mitotic spindle assembly"/>
    <property type="evidence" value="ECO:0007669"/>
    <property type="project" value="TreeGrafter"/>
</dbReference>
<dbReference type="GO" id="GO:0008017">
    <property type="term" value="F:microtubule binding"/>
    <property type="evidence" value="ECO:0007669"/>
    <property type="project" value="TreeGrafter"/>
</dbReference>
<evidence type="ECO:0000256" key="1">
    <source>
        <dbReference type="SAM" id="MobiDB-lite"/>
    </source>
</evidence>
<organism evidence="2 3">
    <name type="scientific">Danionella cerebrum</name>
    <dbReference type="NCBI Taxonomy" id="2873325"/>
    <lineage>
        <taxon>Eukaryota</taxon>
        <taxon>Metazoa</taxon>
        <taxon>Chordata</taxon>
        <taxon>Craniata</taxon>
        <taxon>Vertebrata</taxon>
        <taxon>Euteleostomi</taxon>
        <taxon>Actinopterygii</taxon>
        <taxon>Neopterygii</taxon>
        <taxon>Teleostei</taxon>
        <taxon>Ostariophysi</taxon>
        <taxon>Cypriniformes</taxon>
        <taxon>Danionidae</taxon>
        <taxon>Danioninae</taxon>
        <taxon>Danionella</taxon>
    </lineage>
</organism>
<dbReference type="Proteomes" id="UP000316079">
    <property type="component" value="Unassembled WGS sequence"/>
</dbReference>
<reference evidence="2 3" key="1">
    <citation type="journal article" date="2019" name="Sci. Data">
        <title>Hybrid genome assembly and annotation of Danionella translucida.</title>
        <authorList>
            <person name="Kadobianskyi M."/>
            <person name="Schulze L."/>
            <person name="Schuelke M."/>
            <person name="Judkewitz B."/>
        </authorList>
    </citation>
    <scope>NUCLEOTIDE SEQUENCE [LARGE SCALE GENOMIC DNA]</scope>
    <source>
        <strain evidence="2 3">Bolton</strain>
    </source>
</reference>
<dbReference type="GO" id="GO:0005819">
    <property type="term" value="C:spindle"/>
    <property type="evidence" value="ECO:0007669"/>
    <property type="project" value="TreeGrafter"/>
</dbReference>
<feature type="compositionally biased region" description="Low complexity" evidence="1">
    <location>
        <begin position="112"/>
        <end position="122"/>
    </location>
</feature>
<dbReference type="InterPro" id="IPR029774">
    <property type="entry name" value="CSAP"/>
</dbReference>
<feature type="compositionally biased region" description="Basic and acidic residues" evidence="1">
    <location>
        <begin position="162"/>
        <end position="172"/>
    </location>
</feature>
<proteinExistence type="predicted"/>
<dbReference type="AlphaFoldDB" id="A0A553Q7Y7"/>
<feature type="region of interest" description="Disordered" evidence="1">
    <location>
        <begin position="211"/>
        <end position="230"/>
    </location>
</feature>
<dbReference type="PANTHER" id="PTHR31022:SF5">
    <property type="entry name" value="CENTRIOLE, CILIA AND SPINDLE-ASSOCIATED PROTEIN-RELATED"/>
    <property type="match status" value="1"/>
</dbReference>
<accession>A0A553Q7Y7</accession>
<gene>
    <name evidence="2" type="ORF">DNTS_001926</name>
</gene>
<keyword evidence="3" id="KW-1185">Reference proteome</keyword>
<evidence type="ECO:0000313" key="2">
    <source>
        <dbReference type="EMBL" id="TRY86046.1"/>
    </source>
</evidence>
<evidence type="ECO:0000313" key="3">
    <source>
        <dbReference type="Proteomes" id="UP000316079"/>
    </source>
</evidence>
<comment type="caution">
    <text evidence="2">The sequence shown here is derived from an EMBL/GenBank/DDBJ whole genome shotgun (WGS) entry which is preliminary data.</text>
</comment>
<sequence>MVTKRIRSEYMKKFKDPRWETYSKCYEDLLKYRLSRRLLEQTHNPWFWEAWGSETTSSGKSSPLCRNKIEPLKIQDEKAERSTCVTPEPAANPDPATEAQTEAQKNHNVDSAPQDDIAPQPAAEDEELRERSPALIPETQTQILNTTKSKLRHTRSKVKPHASRDTDKENRHPFALYGAGERQTDMAARKTHNIHESAIRAKNRREFEKQMKSFDKQRARSADEEKDRNKFLPDFNPWVTEYMRCFSARSR</sequence>
<dbReference type="Pfam" id="PF15748">
    <property type="entry name" value="CCSAP"/>
    <property type="match status" value="1"/>
</dbReference>
<feature type="compositionally biased region" description="Basic and acidic residues" evidence="1">
    <location>
        <begin position="71"/>
        <end position="81"/>
    </location>
</feature>
<dbReference type="GO" id="GO:0005814">
    <property type="term" value="C:centriole"/>
    <property type="evidence" value="ECO:0007669"/>
    <property type="project" value="TreeGrafter"/>
</dbReference>
<feature type="compositionally biased region" description="Polar residues" evidence="1">
    <location>
        <begin position="138"/>
        <end position="148"/>
    </location>
</feature>
<dbReference type="OrthoDB" id="6616361at2759"/>
<dbReference type="GO" id="GO:0036064">
    <property type="term" value="C:ciliary basal body"/>
    <property type="evidence" value="ECO:0007669"/>
    <property type="project" value="TreeGrafter"/>
</dbReference>